<evidence type="ECO:0000256" key="6">
    <source>
        <dbReference type="ARBA" id="ARBA00022884"/>
    </source>
</evidence>
<keyword evidence="13" id="KW-1185">Reference proteome</keyword>
<dbReference type="GO" id="GO:0004534">
    <property type="term" value="F:5'-3' RNA exonuclease activity"/>
    <property type="evidence" value="ECO:0007669"/>
    <property type="project" value="TreeGrafter"/>
</dbReference>
<dbReference type="GO" id="GO:0003723">
    <property type="term" value="F:RNA binding"/>
    <property type="evidence" value="ECO:0007669"/>
    <property type="project" value="UniProtKB-KW"/>
</dbReference>
<comment type="subcellular location">
    <subcellularLocation>
        <location evidence="1">Cytoplasm</location>
    </subcellularLocation>
</comment>
<evidence type="ECO:0000256" key="7">
    <source>
        <dbReference type="ARBA" id="ARBA00038299"/>
    </source>
</evidence>
<keyword evidence="4" id="KW-0378">Hydrolase</keyword>
<evidence type="ECO:0000256" key="2">
    <source>
        <dbReference type="ARBA" id="ARBA00022490"/>
    </source>
</evidence>
<sequence>MGVPKFYRWISERYPCLSEVVKEHQIPEFDNLYLDMNGIIHQCSHPNDEDVHFRISEEKIFADIFHYLEVLFRIIKPRKVFFMAVDGVAPRAKMNQQRGRRFRSAKEAEDKIKKALDKGEVLPTEARFDSNCITPGTDFMARLQEQLEYFVHNKLSTDKLWQNVRVYLSGHETPGEGEHKIMEFIRSENRKPSHDPNTRHCLYGLDADLMMLGLTSHEPNFSLLREEVRKFGKNVLCLNVFHFNTLHVTCTLNMCVFFFQKHIGSDYDLERIIDDWILMGFLVGNDFIPHLPHLHISHDALPLLYKTYISVLPSLGGYLNENGHLNLRNFEKYLEKLSEFDREHFSEVFVDLKWFESKVGNKKCIPTFIHCFYDSALCLAALTSSEKVIGEGKGDDEEEEDDMFETEFRQYKRTYYMTKMGVDVVSDEFLAKQARCYVEGIQWILHYYYHGVQSWSWYYPFHYAPFLSDIRNIAGLKLTFDLGKPFMPFQQLLAVLPAASMELLPQAYRHLMTSENSPIIEYYPLDFKTDLNGKQQEWEAVVLIPFIDERCLLAAMDPCNHNLTKQEKARNCHTECAVYTYDQEADVTYSSSLPQLFPDIIHCHVRFCLEEPPGVQRVYNRASTPPPTKVTCLSDKEQKDWVKDVQGLTEHFLKRKGIVVNETTVLLYGQLLTGRKYVPKANGVVELEKQWAKQVLPFAYQTVVKDIKAFYSSLTCFKSLDELFPPTTTVFMVGNPYYGAMGEVQDSSDVIKDGRVRVVFNVPHEPQLETLIQNQHKYCVKYSPGYVLASRLGVTSYLVSRFSGSIFIGRGSKKNPCGEQKANVGLNLKFNKKNEEVPGYTKRTEKEWLYSVAVEDLLAEYLDRFSEVFNAVSRNSHDDVFYEDDIWPGLDQNGAEKVAEITSWLKSHPVSSVSRTSCELQVLDTAIVERIEEAVEKTKVILTNTASSCSIPPTVAVSEVLPVCTRCPSIDTPLSMFSIFVSLASLSQVKKSTKKVRVTVKPHLLFRVSVICLALLQVKAI</sequence>
<reference evidence="12" key="1">
    <citation type="submission" date="2021-04" db="EMBL/GenBank/DDBJ databases">
        <authorList>
            <consortium name="Wellcome Sanger Institute Data Sharing"/>
        </authorList>
    </citation>
    <scope>NUCLEOTIDE SEQUENCE [LARGE SCALE GENOMIC DNA]</scope>
</reference>
<evidence type="ECO:0000313" key="13">
    <source>
        <dbReference type="Proteomes" id="UP000472265"/>
    </source>
</evidence>
<evidence type="ECO:0000256" key="5">
    <source>
        <dbReference type="ARBA" id="ARBA00022839"/>
    </source>
</evidence>
<dbReference type="CDD" id="cd18673">
    <property type="entry name" value="PIN_XRN1-2-like"/>
    <property type="match status" value="1"/>
</dbReference>
<dbReference type="InterPro" id="IPR041106">
    <property type="entry name" value="XRN1_D2_D3"/>
</dbReference>
<evidence type="ECO:0000313" key="12">
    <source>
        <dbReference type="Ensembl" id="ENSSAUP00010039045.1"/>
    </source>
</evidence>
<dbReference type="FunFam" id="3.40.50.12390:FF:000002">
    <property type="entry name" value="5'-3' exoribonuclease 1"/>
    <property type="match status" value="1"/>
</dbReference>
<feature type="domain" description="Xrn1 helical" evidence="10">
    <location>
        <begin position="267"/>
        <end position="346"/>
    </location>
</feature>
<dbReference type="Gene3D" id="1.25.40.1050">
    <property type="match status" value="1"/>
</dbReference>
<dbReference type="Gene3D" id="3.40.50.12390">
    <property type="match status" value="1"/>
</dbReference>
<feature type="domain" description="Xrn1 N-terminal" evidence="9">
    <location>
        <begin position="1"/>
        <end position="227"/>
    </location>
</feature>
<dbReference type="InterPro" id="IPR027073">
    <property type="entry name" value="5_3_exoribonuclease"/>
</dbReference>
<gene>
    <name evidence="12" type="primary">XRN1</name>
    <name evidence="12" type="synonym">xrn1</name>
</gene>
<dbReference type="GO" id="GO:0005634">
    <property type="term" value="C:nucleus"/>
    <property type="evidence" value="ECO:0007669"/>
    <property type="project" value="TreeGrafter"/>
</dbReference>
<reference evidence="12" key="3">
    <citation type="submission" date="2025-09" db="UniProtKB">
        <authorList>
            <consortium name="Ensembl"/>
        </authorList>
    </citation>
    <scope>IDENTIFICATION</scope>
</reference>
<dbReference type="InterPro" id="IPR041412">
    <property type="entry name" value="Xrn1_helical"/>
</dbReference>
<keyword evidence="6" id="KW-0694">RNA-binding</keyword>
<dbReference type="GO" id="GO:0000956">
    <property type="term" value="P:nuclear-transcribed mRNA catabolic process"/>
    <property type="evidence" value="ECO:0007669"/>
    <property type="project" value="TreeGrafter"/>
</dbReference>
<evidence type="ECO:0000256" key="1">
    <source>
        <dbReference type="ARBA" id="ARBA00004496"/>
    </source>
</evidence>
<dbReference type="Proteomes" id="UP000472265">
    <property type="component" value="Chromosome 21"/>
</dbReference>
<proteinExistence type="inferred from homology"/>
<dbReference type="InterPro" id="IPR004859">
    <property type="entry name" value="Xrn1_N"/>
</dbReference>
<feature type="domain" description="Exoribonuclease Xrn1 D2/D3" evidence="11">
    <location>
        <begin position="720"/>
        <end position="939"/>
    </location>
</feature>
<protein>
    <recommendedName>
        <fullName evidence="8">5'-3' exoribonuclease 1</fullName>
    </recommendedName>
</protein>
<evidence type="ECO:0000259" key="11">
    <source>
        <dbReference type="Pfam" id="PF18334"/>
    </source>
</evidence>
<dbReference type="Gene3D" id="2.170.260.40">
    <property type="match status" value="1"/>
</dbReference>
<reference evidence="12" key="2">
    <citation type="submission" date="2025-08" db="UniProtKB">
        <authorList>
            <consortium name="Ensembl"/>
        </authorList>
    </citation>
    <scope>IDENTIFICATION</scope>
</reference>
<dbReference type="FunFam" id="1.25.40.1050:FF:000001">
    <property type="entry name" value="5'-3' exoribonuclease 1"/>
    <property type="match status" value="1"/>
</dbReference>
<organism evidence="12 13">
    <name type="scientific">Sparus aurata</name>
    <name type="common">Gilthead sea bream</name>
    <dbReference type="NCBI Taxonomy" id="8175"/>
    <lineage>
        <taxon>Eukaryota</taxon>
        <taxon>Metazoa</taxon>
        <taxon>Chordata</taxon>
        <taxon>Craniata</taxon>
        <taxon>Vertebrata</taxon>
        <taxon>Euteleostomi</taxon>
        <taxon>Actinopterygii</taxon>
        <taxon>Neopterygii</taxon>
        <taxon>Teleostei</taxon>
        <taxon>Neoteleostei</taxon>
        <taxon>Acanthomorphata</taxon>
        <taxon>Eupercaria</taxon>
        <taxon>Spariformes</taxon>
        <taxon>Sparidae</taxon>
        <taxon>Sparus</taxon>
    </lineage>
</organism>
<dbReference type="Pfam" id="PF03159">
    <property type="entry name" value="XRN_N"/>
    <property type="match status" value="1"/>
</dbReference>
<feature type="domain" description="Xrn1 helical" evidence="10">
    <location>
        <begin position="395"/>
        <end position="585"/>
    </location>
</feature>
<keyword evidence="5" id="KW-0269">Exonuclease</keyword>
<dbReference type="PANTHER" id="PTHR12341">
    <property type="entry name" value="5'-&gt;3' EXORIBONUCLEASE"/>
    <property type="match status" value="1"/>
</dbReference>
<dbReference type="PANTHER" id="PTHR12341:SF7">
    <property type="entry name" value="5'-3' EXORIBONUCLEASE 1"/>
    <property type="match status" value="1"/>
</dbReference>
<dbReference type="GO" id="GO:0016075">
    <property type="term" value="P:rRNA catabolic process"/>
    <property type="evidence" value="ECO:0007669"/>
    <property type="project" value="TreeGrafter"/>
</dbReference>
<dbReference type="Ensembl" id="ENSSAUT00010041172.1">
    <property type="protein sequence ID" value="ENSSAUP00010039045.1"/>
    <property type="gene ID" value="ENSSAUG00010016467.1"/>
</dbReference>
<evidence type="ECO:0000256" key="8">
    <source>
        <dbReference type="ARBA" id="ARBA00067318"/>
    </source>
</evidence>
<evidence type="ECO:0000259" key="9">
    <source>
        <dbReference type="Pfam" id="PF03159"/>
    </source>
</evidence>
<evidence type="ECO:0000259" key="10">
    <source>
        <dbReference type="Pfam" id="PF17846"/>
    </source>
</evidence>
<dbReference type="GO" id="GO:0005737">
    <property type="term" value="C:cytoplasm"/>
    <property type="evidence" value="ECO:0007669"/>
    <property type="project" value="UniProtKB-SubCell"/>
</dbReference>
<keyword evidence="2" id="KW-0963">Cytoplasm</keyword>
<evidence type="ECO:0000256" key="3">
    <source>
        <dbReference type="ARBA" id="ARBA00022722"/>
    </source>
</evidence>
<accession>A0A671WK55</accession>
<dbReference type="Pfam" id="PF17846">
    <property type="entry name" value="XRN_M"/>
    <property type="match status" value="2"/>
</dbReference>
<evidence type="ECO:0000256" key="4">
    <source>
        <dbReference type="ARBA" id="ARBA00022801"/>
    </source>
</evidence>
<keyword evidence="3" id="KW-0540">Nuclease</keyword>
<dbReference type="Pfam" id="PF18334">
    <property type="entry name" value="XRN1_D2_D3"/>
    <property type="match status" value="1"/>
</dbReference>
<dbReference type="AlphaFoldDB" id="A0A671WK55"/>
<name>A0A671WK55_SPAAU</name>
<comment type="similarity">
    <text evidence="7">Belongs to the 5'-3' exonuclease family.</text>
</comment>
<dbReference type="InterPro" id="IPR047007">
    <property type="entry name" value="XRN1_D1_sf"/>
</dbReference>
<dbReference type="GeneTree" id="ENSGT00670000098080"/>